<dbReference type="InterPro" id="IPR010839">
    <property type="entry name" value="AtuA_N"/>
</dbReference>
<evidence type="ECO:0000313" key="3">
    <source>
        <dbReference type="EMBL" id="KAF1971834.1"/>
    </source>
</evidence>
<name>A0A6A5V473_9PLEO</name>
<organism evidence="3 4">
    <name type="scientific">Bimuria novae-zelandiae CBS 107.79</name>
    <dbReference type="NCBI Taxonomy" id="1447943"/>
    <lineage>
        <taxon>Eukaryota</taxon>
        <taxon>Fungi</taxon>
        <taxon>Dikarya</taxon>
        <taxon>Ascomycota</taxon>
        <taxon>Pezizomycotina</taxon>
        <taxon>Dothideomycetes</taxon>
        <taxon>Pleosporomycetidae</taxon>
        <taxon>Pleosporales</taxon>
        <taxon>Massarineae</taxon>
        <taxon>Didymosphaeriaceae</taxon>
        <taxon>Bimuria</taxon>
    </lineage>
</organism>
<dbReference type="Pfam" id="PF07287">
    <property type="entry name" value="AtuA"/>
    <property type="match status" value="1"/>
</dbReference>
<dbReference type="Pfam" id="PF14330">
    <property type="entry name" value="DUF4387"/>
    <property type="match status" value="1"/>
</dbReference>
<dbReference type="InterPro" id="IPR025496">
    <property type="entry name" value="DUF4387"/>
</dbReference>
<reference evidence="3" key="1">
    <citation type="journal article" date="2020" name="Stud. Mycol.">
        <title>101 Dothideomycetes genomes: a test case for predicting lifestyles and emergence of pathogens.</title>
        <authorList>
            <person name="Haridas S."/>
            <person name="Albert R."/>
            <person name="Binder M."/>
            <person name="Bloem J."/>
            <person name="Labutti K."/>
            <person name="Salamov A."/>
            <person name="Andreopoulos B."/>
            <person name="Baker S."/>
            <person name="Barry K."/>
            <person name="Bills G."/>
            <person name="Bluhm B."/>
            <person name="Cannon C."/>
            <person name="Castanera R."/>
            <person name="Culley D."/>
            <person name="Daum C."/>
            <person name="Ezra D."/>
            <person name="Gonzalez J."/>
            <person name="Henrissat B."/>
            <person name="Kuo A."/>
            <person name="Liang C."/>
            <person name="Lipzen A."/>
            <person name="Lutzoni F."/>
            <person name="Magnuson J."/>
            <person name="Mondo S."/>
            <person name="Nolan M."/>
            <person name="Ohm R."/>
            <person name="Pangilinan J."/>
            <person name="Park H.-J."/>
            <person name="Ramirez L."/>
            <person name="Alfaro M."/>
            <person name="Sun H."/>
            <person name="Tritt A."/>
            <person name="Yoshinaga Y."/>
            <person name="Zwiers L.-H."/>
            <person name="Turgeon B."/>
            <person name="Goodwin S."/>
            <person name="Spatafora J."/>
            <person name="Crous P."/>
            <person name="Grigoriev I."/>
        </authorList>
    </citation>
    <scope>NUCLEOTIDE SEQUENCE</scope>
    <source>
        <strain evidence="3">CBS 107.79</strain>
    </source>
</reference>
<feature type="domain" description="DUF4387" evidence="2">
    <location>
        <begin position="538"/>
        <end position="639"/>
    </location>
</feature>
<dbReference type="AlphaFoldDB" id="A0A6A5V473"/>
<gene>
    <name evidence="3" type="ORF">BU23DRAFT_645754</name>
</gene>
<dbReference type="EMBL" id="ML976691">
    <property type="protein sequence ID" value="KAF1971834.1"/>
    <property type="molecule type" value="Genomic_DNA"/>
</dbReference>
<sequence>MDGKSARTPVCNIVTPVGMLGFGLDESITAELLAAVVPNGAPTAIILDSGSTDSGPEKLALGCMNAPRYSYVRDLTKLLRLAWKFGVPLIFSSAGGDGSDEHVEEMLEILQEICNDATNHHYSLKTIAIFSSVTKSFVHHRLHSNAITGCGPPVPPLTPQLIDSAPRILSQMGPEPIYDALTAHPDFTVLVAGRAYDPSPYIAFAAYASKTPFPTTSGPKNAAKRLWGGFAHMGKILECGGLCATPKCAAVRATVYEDGTFDLTPGEPRSRCTPLSVSAHTLYEKSRPDVLYGPGGWLNLTQSRYEQLDDGRTCRVIGGEFTFSRDEGRKYQVKLEAARVVGYRASYEGCVKDPVLIRQLDEVLEKVRAYVKQQHEGVEGNWELDWHRYGQHQVTAEDQPAEVFLIGEALADTQELANSVASTARKVTVHIPYPEQKATSGNFAYGLGGKMESELGPCAEFSIYHLVELEEGEERLNMDDNSNALYRQKVSVIGRGAPQKPQSLEAPQPSETVQPRKIPLTLLASTVDTQYPTHPKTLGDITRVLRSKNAGPYEITFDVMFSTARIYQLVKSSNLLSAAVIARLHDMREDEVIWSGFFDQALAWKATIPRTRRGQPVPAGGFMESDVHGSQKYIRLLNLPLPRKFVEKWDGVVARGMARVGSSLL</sequence>
<protein>
    <recommendedName>
        <fullName evidence="5">DUF1446-domain-containing protein</fullName>
    </recommendedName>
</protein>
<feature type="domain" description="Acyclic terpene utilisation N-terminal" evidence="1">
    <location>
        <begin position="172"/>
        <end position="428"/>
    </location>
</feature>
<keyword evidence="4" id="KW-1185">Reference proteome</keyword>
<dbReference type="OrthoDB" id="5863171at2759"/>
<evidence type="ECO:0000259" key="1">
    <source>
        <dbReference type="Pfam" id="PF07287"/>
    </source>
</evidence>
<accession>A0A6A5V473</accession>
<dbReference type="Proteomes" id="UP000800036">
    <property type="component" value="Unassembled WGS sequence"/>
</dbReference>
<evidence type="ECO:0008006" key="5">
    <source>
        <dbReference type="Google" id="ProtNLM"/>
    </source>
</evidence>
<proteinExistence type="predicted"/>
<evidence type="ECO:0000313" key="4">
    <source>
        <dbReference type="Proteomes" id="UP000800036"/>
    </source>
</evidence>
<evidence type="ECO:0000259" key="2">
    <source>
        <dbReference type="Pfam" id="PF14330"/>
    </source>
</evidence>